<feature type="compositionally biased region" description="Low complexity" evidence="1">
    <location>
        <begin position="1050"/>
        <end position="1063"/>
    </location>
</feature>
<dbReference type="Proteomes" id="UP000814176">
    <property type="component" value="Unassembled WGS sequence"/>
</dbReference>
<feature type="region of interest" description="Disordered" evidence="1">
    <location>
        <begin position="741"/>
        <end position="760"/>
    </location>
</feature>
<comment type="caution">
    <text evidence="2">The sequence shown here is derived from an EMBL/GenBank/DDBJ whole genome shotgun (WGS) entry which is preliminary data.</text>
</comment>
<accession>A0ABQ8JWX2</accession>
<organism evidence="2 3">
    <name type="scientific">Rhodofomes roseus</name>
    <dbReference type="NCBI Taxonomy" id="34475"/>
    <lineage>
        <taxon>Eukaryota</taxon>
        <taxon>Fungi</taxon>
        <taxon>Dikarya</taxon>
        <taxon>Basidiomycota</taxon>
        <taxon>Agaricomycotina</taxon>
        <taxon>Agaricomycetes</taxon>
        <taxon>Polyporales</taxon>
        <taxon>Rhodofomes</taxon>
    </lineage>
</organism>
<dbReference type="EMBL" id="JADCUA010000068">
    <property type="protein sequence ID" value="KAH9828551.1"/>
    <property type="molecule type" value="Genomic_DNA"/>
</dbReference>
<feature type="non-terminal residue" evidence="2">
    <location>
        <position position="1301"/>
    </location>
</feature>
<name>A0ABQ8JWX2_9APHY</name>
<reference evidence="2 3" key="1">
    <citation type="journal article" date="2021" name="Environ. Microbiol.">
        <title>Gene family expansions and transcriptome signatures uncover fungal adaptations to wood decay.</title>
        <authorList>
            <person name="Hage H."/>
            <person name="Miyauchi S."/>
            <person name="Viragh M."/>
            <person name="Drula E."/>
            <person name="Min B."/>
            <person name="Chaduli D."/>
            <person name="Navarro D."/>
            <person name="Favel A."/>
            <person name="Norest M."/>
            <person name="Lesage-Meessen L."/>
            <person name="Balint B."/>
            <person name="Merenyi Z."/>
            <person name="de Eugenio L."/>
            <person name="Morin E."/>
            <person name="Martinez A.T."/>
            <person name="Baldrian P."/>
            <person name="Stursova M."/>
            <person name="Martinez M.J."/>
            <person name="Novotny C."/>
            <person name="Magnuson J.K."/>
            <person name="Spatafora J.W."/>
            <person name="Maurice S."/>
            <person name="Pangilinan J."/>
            <person name="Andreopoulos W."/>
            <person name="LaButti K."/>
            <person name="Hundley H."/>
            <person name="Na H."/>
            <person name="Kuo A."/>
            <person name="Barry K."/>
            <person name="Lipzen A."/>
            <person name="Henrissat B."/>
            <person name="Riley R."/>
            <person name="Ahrendt S."/>
            <person name="Nagy L.G."/>
            <person name="Grigoriev I.V."/>
            <person name="Martin F."/>
            <person name="Rosso M.N."/>
        </authorList>
    </citation>
    <scope>NUCLEOTIDE SEQUENCE [LARGE SCALE GENOMIC DNA]</scope>
    <source>
        <strain evidence="2 3">CIRM-BRFM 1785</strain>
    </source>
</reference>
<feature type="region of interest" description="Disordered" evidence="1">
    <location>
        <begin position="993"/>
        <end position="1063"/>
    </location>
</feature>
<gene>
    <name evidence="2" type="ORF">C8Q71DRAFT_852005</name>
</gene>
<evidence type="ECO:0000256" key="1">
    <source>
        <dbReference type="SAM" id="MobiDB-lite"/>
    </source>
</evidence>
<evidence type="ECO:0000313" key="3">
    <source>
        <dbReference type="Proteomes" id="UP000814176"/>
    </source>
</evidence>
<keyword evidence="3" id="KW-1185">Reference proteome</keyword>
<sequence length="1301" mass="144239">MASSSSQAVAGPSSTEQEIDRALEDLGEDASEILEMQTAAQEIYLEYSRQMSQAMYGYALLPTLDMFQTECNLVSVHKTFSTRSLDTQNVDALVANFNTSTYQNLLHPHRVEVAIAEEAFDFPANQDWHHPEQLPWVKLKPRELGAGEHSDAPRTHAAYTLIGQHRIEASKQMLQSYVETMAKTDAELAAIGENSPRSKGLRTKREKLYDRLRKHGCWLCVVYKYGSLGDRKAAEWHAQNKSYPSKGETPEEQMRQNMRELYKWRSTGSAKDLLQAHIRLSTIVHNIRPPGTSGSMLQTALTHMYRNPAIRHFLCSLTPILDASLPLYNDGSDPTKTRGFGRHYYDRCALFAVSSWRRVFAKGGGITLFAMMRMQWVMGVIGSKESFHGIKEVEEICDEYDKARVSRDRYLRMKQAPLNASENAAADRKTELAMYAVAHDLDEVDGAISSTVARSADRLQREYTRGAQLPNYELWTDEMLDTVDQFATDHLVDAASLGVRCKQGFSMMNQYSSALINQLRLKAGGALGQEDDDEDLLATEGDPQTPRSKKRAWAKKRVKAHKKHMEHVIGRLAYAYYNWTVLDDAEFTPELPLLTCHAISLVGAQVGMYSRGWERVAHMFEPTAYSPHINSNASAATNTKDKVEADKTLHALMATVNTPYLKTGSVRDFTQSDSVHWALAREFFGDRHTFVALLQDCSGSPPASVSMFRALTRDSLRMTYMPLTQDVPTVVSKAAKFTVKGNGKGKGKAKSEEKARADSSALAQDHDNAVKQFAVSPAGTVFPKLDIRQHVKMFSSNLRCVTDAIAMKTPDLLQDTGISLDTPAMRALMHTTASTAEKKSAAPAAAAGKKGNASAGPVAGFTADIAEADTVEGVGSVTAAAVPKAATRVLVPMVVYLLNEVAIAQLLYNDPGSKWWSKPIGEFREKYRLLMDSFIDRNGSPDAKHAHFQWWDLDKPKPEWDAHPVPQWYVDGEPNPQLLLWKKGLDQMGLVLTKQKNGPGTPWQKGSGAAGGSGGDKPGDTADNAMDVDELADPSSSAPKGKATGKARRTTAASPPSAQAAEAEQALTKLMQSFLKHRFLLPPEMQAKKGRGKGKSTAAGVATVDHAAKVALTQLWNVCKFLIARNHHRSVQLEKQTPGQFNDVSTFEGHSYKWQNIADAPDLTFSSTLDEDTEYPWWAELTNDLSGVPAGDLVGDLLHVLESKGREFAPHTKLRHPDFAATAYEADEESASHRQVQRMERLNDLVGDSVDDWIQQLQKHTVEANIERIVKHAREMDVYEPLQSHHDRAMEILELLEDSDD</sequence>
<proteinExistence type="predicted"/>
<dbReference type="RefSeq" id="XP_047772234.1">
    <property type="nucleotide sequence ID" value="XM_047926781.1"/>
</dbReference>
<dbReference type="GeneID" id="72007513"/>
<protein>
    <submittedName>
        <fullName evidence="2">Uncharacterized protein</fullName>
    </submittedName>
</protein>
<evidence type="ECO:0000313" key="2">
    <source>
        <dbReference type="EMBL" id="KAH9828551.1"/>
    </source>
</evidence>